<organism evidence="1 2">
    <name type="scientific">Anaerocellum danielii</name>
    <dbReference type="NCBI Taxonomy" id="1387557"/>
    <lineage>
        <taxon>Bacteria</taxon>
        <taxon>Bacillati</taxon>
        <taxon>Bacillota</taxon>
        <taxon>Bacillota incertae sedis</taxon>
        <taxon>Caldicellulosiruptorales</taxon>
        <taxon>Caldicellulosiruptoraceae</taxon>
        <taxon>Anaerocellum</taxon>
    </lineage>
</organism>
<keyword evidence="1" id="KW-0378">Hydrolase</keyword>
<dbReference type="GO" id="GO:0016787">
    <property type="term" value="F:hydrolase activity"/>
    <property type="evidence" value="ECO:0007669"/>
    <property type="project" value="UniProtKB-KW"/>
</dbReference>
<dbReference type="EMBL" id="CP139957">
    <property type="protein sequence ID" value="WPX08999.1"/>
    <property type="molecule type" value="Genomic_DNA"/>
</dbReference>
<dbReference type="InterPro" id="IPR019068">
    <property type="entry name" value="Restrct_endonuc_II_MjaI"/>
</dbReference>
<sequence length="225" mass="26967">MAKEWILNMATNRWGLNKKDKVGPVAKWIRETAPKNLEEWEKAYLRLVEENILKPQNLEFSDAEEYLKELGRKLYIKITEVIQAEIDDVTEQDCINYIKQLVINRTFQGYITEKETIYGKIERLLNVKIHPAPDEWDRLYNVDFYIQINNKYIGIQIKPITYEHMPQIHNWIEWLSQTHKKFSEEFGGKVFVIFSITNEDGKKEIYNENEIIEQIKQEIERLKQT</sequence>
<dbReference type="Pfam" id="PF09568">
    <property type="entry name" value="RE_MjaI"/>
    <property type="match status" value="1"/>
</dbReference>
<keyword evidence="1" id="KW-0540">Nuclease</keyword>
<evidence type="ECO:0000313" key="2">
    <source>
        <dbReference type="Proteomes" id="UP001322744"/>
    </source>
</evidence>
<gene>
    <name evidence="1" type="ORF">SOJ16_000166</name>
</gene>
<dbReference type="GO" id="GO:0004519">
    <property type="term" value="F:endonuclease activity"/>
    <property type="evidence" value="ECO:0007669"/>
    <property type="project" value="UniProtKB-KW"/>
</dbReference>
<dbReference type="Proteomes" id="UP001322744">
    <property type="component" value="Chromosome"/>
</dbReference>
<reference evidence="1 2" key="1">
    <citation type="submission" date="2023-12" db="EMBL/GenBank/DDBJ databases">
        <authorList>
            <person name="Manesh M.J.H."/>
            <person name="Bing R.G."/>
            <person name="Willard D.J."/>
            <person name="Kelly R.M."/>
        </authorList>
    </citation>
    <scope>NUCLEOTIDE SEQUENCE [LARGE SCALE GENOMIC DNA]</scope>
    <source>
        <strain evidence="1 2">DSM 8977</strain>
    </source>
</reference>
<keyword evidence="1" id="KW-0255">Endonuclease</keyword>
<dbReference type="EC" id="3.1.21.-" evidence="1"/>
<proteinExistence type="predicted"/>
<name>A0ABZ0U3F0_9FIRM</name>
<dbReference type="RefSeq" id="WP_045173568.1">
    <property type="nucleotide sequence ID" value="NZ_CP139957.1"/>
</dbReference>
<keyword evidence="2" id="KW-1185">Reference proteome</keyword>
<protein>
    <submittedName>
        <fullName evidence="1">MjaI family restriction endonuclease</fullName>
        <ecNumber evidence="1">3.1.21.-</ecNumber>
    </submittedName>
</protein>
<evidence type="ECO:0000313" key="1">
    <source>
        <dbReference type="EMBL" id="WPX08999.1"/>
    </source>
</evidence>
<accession>A0ABZ0U3F0</accession>